<dbReference type="PRINTS" id="PR00364">
    <property type="entry name" value="DISEASERSIST"/>
</dbReference>
<evidence type="ECO:0000313" key="1">
    <source>
        <dbReference type="EMBL" id="MFB9991913.1"/>
    </source>
</evidence>
<dbReference type="Gene3D" id="1.25.40.10">
    <property type="entry name" value="Tetratricopeptide repeat domain"/>
    <property type="match status" value="1"/>
</dbReference>
<keyword evidence="2" id="KW-1185">Reference proteome</keyword>
<accession>A0ABV6B0G4</accession>
<evidence type="ECO:0000313" key="2">
    <source>
        <dbReference type="Proteomes" id="UP001589733"/>
    </source>
</evidence>
<dbReference type="SUPFAM" id="SSF48452">
    <property type="entry name" value="TPR-like"/>
    <property type="match status" value="1"/>
</dbReference>
<dbReference type="InterPro" id="IPR011990">
    <property type="entry name" value="TPR-like_helical_dom_sf"/>
</dbReference>
<dbReference type="EMBL" id="JBHLYR010000025">
    <property type="protein sequence ID" value="MFB9991913.1"/>
    <property type="molecule type" value="Genomic_DNA"/>
</dbReference>
<dbReference type="SUPFAM" id="SSF52540">
    <property type="entry name" value="P-loop containing nucleoside triphosphate hydrolases"/>
    <property type="match status" value="1"/>
</dbReference>
<comment type="caution">
    <text evidence="1">The sequence shown here is derived from an EMBL/GenBank/DDBJ whole genome shotgun (WGS) entry which is preliminary data.</text>
</comment>
<sequence length="919" mass="100162">MHGTLYTLGRLELAGVAVQRLPLLVLTWLVLEGPTERRRLRELFWPEADAAAAHSRVTFSKLRAALPHLALTGELLSATLPCDALILRKAPSLAHYSGAFLSTVRLEGLSAELQDWILEQREQLAELVQLRLIVEVEQSASPAQAHALAEQAVQVLGAPPLAPDLLVRLQAAALPGTSLEAQLRRERAALEGPLRVTPPAALVGRERELAQVLACAACEESSSLHLAAPSGMGKSTLALSAVREWQALGRPALYVALDHLPSSAALTAHLTRLLCPAAGTHLHGEAELLQALSARPLFLVLDGTDHLPDLPATLAGWQKTVPALRMVTAGRGPWPDTWPHLLLRGLQVPALQEPGPMLLQVPAVQLLMRAAGLRGVLPQDHLHALAMIARRVQGVPLALRLVGQWLQHRPLSEVVQLLLQGQGAPPDLTALLQPILRRSWFDRSPDEQHQLMRLAQFPDWHRDDLQRLAGLSAAQIQPLIQHGLLLEQGERVQVLPLLTAWLQTLQGYDAALAERHATWHLSQLRERPPLDPQLVAEQTNVLQALKWRARQGQGEPELITRLAQQFERLGLCADGEVALTEVEREMTCEAQQAALRVHRAWLAFRDGRTRDAEGLARSVLACVPAAPTPTLQRAWMQAHNVLAVVHGHRGEAAQAIAALSQAVQWAQTLGDLERQAVYLSNLALQQKNLGLYPQALATLQAVSPEHCPQGRKELVWGTALRILQVRLDDPSTLPQELLSRAQDLAATVEQAQLPQLRGLTLLVAARAALIVGQPDLALNHLAQIRRQLQRSPDLTLLAGTELLCARAHYQQFNTPVARRALRAAAALCVQRQDEAGLLETLLVLCEDLFDSAPHCARQLAVVVATYPTSSAAQRRQAAVWVSPGEARPQGALSHWVQSALEQLEGAAPRAFGSPLHGPP</sequence>
<name>A0ABV6B0G4_9DEIO</name>
<dbReference type="Proteomes" id="UP001589733">
    <property type="component" value="Unassembled WGS sequence"/>
</dbReference>
<dbReference type="InterPro" id="IPR027417">
    <property type="entry name" value="P-loop_NTPase"/>
</dbReference>
<organism evidence="1 2">
    <name type="scientific">Deinococcus oregonensis</name>
    <dbReference type="NCBI Taxonomy" id="1805970"/>
    <lineage>
        <taxon>Bacteria</taxon>
        <taxon>Thermotogati</taxon>
        <taxon>Deinococcota</taxon>
        <taxon>Deinococci</taxon>
        <taxon>Deinococcales</taxon>
        <taxon>Deinococcaceae</taxon>
        <taxon>Deinococcus</taxon>
    </lineage>
</organism>
<proteinExistence type="predicted"/>
<protein>
    <submittedName>
        <fullName evidence="1">Uncharacterized protein</fullName>
    </submittedName>
</protein>
<reference evidence="1 2" key="1">
    <citation type="submission" date="2024-09" db="EMBL/GenBank/DDBJ databases">
        <authorList>
            <person name="Sun Q."/>
            <person name="Mori K."/>
        </authorList>
    </citation>
    <scope>NUCLEOTIDE SEQUENCE [LARGE SCALE GENOMIC DNA]</scope>
    <source>
        <strain evidence="1 2">JCM 13503</strain>
    </source>
</reference>
<dbReference type="RefSeq" id="WP_380007844.1">
    <property type="nucleotide sequence ID" value="NZ_JBHLYR010000025.1"/>
</dbReference>
<gene>
    <name evidence="1" type="ORF">ACFFLM_08030</name>
</gene>